<gene>
    <name evidence="3" type="ORF">SAMN05421825_2065</name>
</gene>
<name>A0A1G7NU37_9FLAO</name>
<dbReference type="PANTHER" id="PTHR43798">
    <property type="entry name" value="MONOACYLGLYCEROL LIPASE"/>
    <property type="match status" value="1"/>
</dbReference>
<dbReference type="EMBL" id="FNBH01000002">
    <property type="protein sequence ID" value="SDF76730.1"/>
    <property type="molecule type" value="Genomic_DNA"/>
</dbReference>
<dbReference type="Proteomes" id="UP000199203">
    <property type="component" value="Unassembled WGS sequence"/>
</dbReference>
<dbReference type="SUPFAM" id="SSF53474">
    <property type="entry name" value="alpha/beta-Hydrolases"/>
    <property type="match status" value="1"/>
</dbReference>
<dbReference type="PRINTS" id="PR00111">
    <property type="entry name" value="ABHYDROLASE"/>
</dbReference>
<dbReference type="InterPro" id="IPR029058">
    <property type="entry name" value="AB_hydrolase_fold"/>
</dbReference>
<dbReference type="GO" id="GO:0047372">
    <property type="term" value="F:monoacylglycerol lipase activity"/>
    <property type="evidence" value="ECO:0007669"/>
    <property type="project" value="TreeGrafter"/>
</dbReference>
<dbReference type="GO" id="GO:0016020">
    <property type="term" value="C:membrane"/>
    <property type="evidence" value="ECO:0007669"/>
    <property type="project" value="TreeGrafter"/>
</dbReference>
<dbReference type="InterPro" id="IPR000073">
    <property type="entry name" value="AB_hydrolase_1"/>
</dbReference>
<reference evidence="4" key="1">
    <citation type="submission" date="2016-10" db="EMBL/GenBank/DDBJ databases">
        <authorList>
            <person name="Varghese N."/>
            <person name="Submissions S."/>
        </authorList>
    </citation>
    <scope>NUCLEOTIDE SEQUENCE [LARGE SCALE GENOMIC DNA]</scope>
    <source>
        <strain evidence="4">DSM 19684</strain>
    </source>
</reference>
<dbReference type="InterPro" id="IPR000639">
    <property type="entry name" value="Epox_hydrolase-like"/>
</dbReference>
<feature type="domain" description="AB hydrolase-1" evidence="2">
    <location>
        <begin position="66"/>
        <end position="269"/>
    </location>
</feature>
<dbReference type="PRINTS" id="PR00412">
    <property type="entry name" value="EPOXHYDRLASE"/>
</dbReference>
<proteinExistence type="predicted"/>
<accession>A0A1G7NU37</accession>
<dbReference type="GO" id="GO:0046464">
    <property type="term" value="P:acylglycerol catabolic process"/>
    <property type="evidence" value="ECO:0007669"/>
    <property type="project" value="TreeGrafter"/>
</dbReference>
<dbReference type="PANTHER" id="PTHR43798:SF33">
    <property type="entry name" value="HYDROLASE, PUTATIVE (AFU_ORTHOLOGUE AFUA_2G14860)-RELATED"/>
    <property type="match status" value="1"/>
</dbReference>
<organism evidence="3 4">
    <name type="scientific">Epilithonimonas hungarica</name>
    <dbReference type="NCBI Taxonomy" id="454006"/>
    <lineage>
        <taxon>Bacteria</taxon>
        <taxon>Pseudomonadati</taxon>
        <taxon>Bacteroidota</taxon>
        <taxon>Flavobacteriia</taxon>
        <taxon>Flavobacteriales</taxon>
        <taxon>Weeksellaceae</taxon>
        <taxon>Chryseobacterium group</taxon>
        <taxon>Epilithonimonas</taxon>
    </lineage>
</organism>
<dbReference type="STRING" id="454006.SAMN05421825_2065"/>
<protein>
    <submittedName>
        <fullName evidence="3">Pimeloyl-ACP methyl ester carboxylesterase</fullName>
    </submittedName>
</protein>
<evidence type="ECO:0000259" key="2">
    <source>
        <dbReference type="Pfam" id="PF00561"/>
    </source>
</evidence>
<sequence>MKFLKYLALLFLSINLSAQEGRPILDIMLTNYQYPYEVHFLNFKSQNQDLKMAYMDVKPEKPNGKTVVLLHGKNFNGAYWKTTIEALKKEGFRVIVPDQIGFGKSSKPTEYQFSFQQLAQNTKAILDELKLDKIYLLGHSMGGMVATRFTLMYPETVEKLILENPIGLEDWKLVAPYISIDKNYETELKANYESTKKYQNGFYYDNKWKPEYDEWVYLLTGWTKAPDYPKVALVNAKTSDMIFTQPVVYEFQNLNVPTLLIIGTRDRTAIGKTNVKDPKIAETMGRYDLLGKATLQKIKGSKLVEIENVGHLPHIEVFDQFIKPVKEFLKQ</sequence>
<evidence type="ECO:0000313" key="3">
    <source>
        <dbReference type="EMBL" id="SDF76730.1"/>
    </source>
</evidence>
<feature type="chain" id="PRO_5011506489" evidence="1">
    <location>
        <begin position="19"/>
        <end position="331"/>
    </location>
</feature>
<dbReference type="Gene3D" id="3.40.50.1820">
    <property type="entry name" value="alpha/beta hydrolase"/>
    <property type="match status" value="1"/>
</dbReference>
<evidence type="ECO:0000313" key="4">
    <source>
        <dbReference type="Proteomes" id="UP000199203"/>
    </source>
</evidence>
<feature type="signal peptide" evidence="1">
    <location>
        <begin position="1"/>
        <end position="18"/>
    </location>
</feature>
<keyword evidence="1" id="KW-0732">Signal</keyword>
<dbReference type="OrthoDB" id="9773293at2"/>
<dbReference type="Pfam" id="PF00561">
    <property type="entry name" value="Abhydrolase_1"/>
    <property type="match status" value="1"/>
</dbReference>
<dbReference type="RefSeq" id="WP_089873370.1">
    <property type="nucleotide sequence ID" value="NZ_FNBH01000002.1"/>
</dbReference>
<evidence type="ECO:0000256" key="1">
    <source>
        <dbReference type="SAM" id="SignalP"/>
    </source>
</evidence>
<dbReference type="AlphaFoldDB" id="A0A1G7NU37"/>
<dbReference type="InterPro" id="IPR050266">
    <property type="entry name" value="AB_hydrolase_sf"/>
</dbReference>
<keyword evidence="4" id="KW-1185">Reference proteome</keyword>